<feature type="domain" description="Methylated-DNA-[protein]-cysteine S-methyltransferase DNA binding" evidence="7">
    <location>
        <begin position="83"/>
        <end position="165"/>
    </location>
</feature>
<dbReference type="InterPro" id="IPR036631">
    <property type="entry name" value="MGMT_N_sf"/>
</dbReference>
<keyword evidence="5" id="KW-0234">DNA repair</keyword>
<dbReference type="PROSITE" id="PS00374">
    <property type="entry name" value="MGMT"/>
    <property type="match status" value="1"/>
</dbReference>
<dbReference type="GO" id="GO:0006281">
    <property type="term" value="P:DNA repair"/>
    <property type="evidence" value="ECO:0007669"/>
    <property type="project" value="UniProtKB-KW"/>
</dbReference>
<dbReference type="PANTHER" id="PTHR10815">
    <property type="entry name" value="METHYLATED-DNA--PROTEIN-CYSTEINE METHYLTRANSFERASE"/>
    <property type="match status" value="1"/>
</dbReference>
<evidence type="ECO:0000256" key="1">
    <source>
        <dbReference type="ARBA" id="ARBA00001286"/>
    </source>
</evidence>
<dbReference type="GO" id="GO:0032259">
    <property type="term" value="P:methylation"/>
    <property type="evidence" value="ECO:0007669"/>
    <property type="project" value="UniProtKB-KW"/>
</dbReference>
<gene>
    <name evidence="8" type="ORF">BI364_11905</name>
</gene>
<protein>
    <recommendedName>
        <fullName evidence="7">Methylated-DNA-[protein]-cysteine S-methyltransferase DNA binding domain-containing protein</fullName>
    </recommendedName>
</protein>
<dbReference type="Proteomes" id="UP000095401">
    <property type="component" value="Chromosome"/>
</dbReference>
<accession>A0A1D8IQ60</accession>
<dbReference type="InterPro" id="IPR014048">
    <property type="entry name" value="MethylDNA_cys_MeTrfase_DNA-bd"/>
</dbReference>
<dbReference type="InterPro" id="IPR036217">
    <property type="entry name" value="MethylDNA_cys_MeTrfase_DNAb"/>
</dbReference>
<evidence type="ECO:0000259" key="7">
    <source>
        <dbReference type="Pfam" id="PF01035"/>
    </source>
</evidence>
<evidence type="ECO:0000313" key="9">
    <source>
        <dbReference type="Proteomes" id="UP000095401"/>
    </source>
</evidence>
<dbReference type="AlphaFoldDB" id="A0A1D8IQ60"/>
<dbReference type="Pfam" id="PF01035">
    <property type="entry name" value="DNA_binding_1"/>
    <property type="match status" value="1"/>
</dbReference>
<comment type="catalytic activity">
    <reaction evidence="1">
        <text>a 4-O-methyl-thymidine in DNA + L-cysteinyl-[protein] = a thymidine in DNA + S-methyl-L-cysteinyl-[protein]</text>
        <dbReference type="Rhea" id="RHEA:53428"/>
        <dbReference type="Rhea" id="RHEA-COMP:10131"/>
        <dbReference type="Rhea" id="RHEA-COMP:10132"/>
        <dbReference type="Rhea" id="RHEA-COMP:13555"/>
        <dbReference type="Rhea" id="RHEA-COMP:13556"/>
        <dbReference type="ChEBI" id="CHEBI:29950"/>
        <dbReference type="ChEBI" id="CHEBI:82612"/>
        <dbReference type="ChEBI" id="CHEBI:137386"/>
        <dbReference type="ChEBI" id="CHEBI:137387"/>
        <dbReference type="EC" id="2.1.1.63"/>
    </reaction>
</comment>
<evidence type="ECO:0000256" key="3">
    <source>
        <dbReference type="ARBA" id="ARBA00022679"/>
    </source>
</evidence>
<dbReference type="SUPFAM" id="SSF53155">
    <property type="entry name" value="Methylated DNA-protein cysteine methyltransferase domain"/>
    <property type="match status" value="1"/>
</dbReference>
<reference evidence="9" key="1">
    <citation type="submission" date="2016-09" db="EMBL/GenBank/DDBJ databases">
        <title>Acidihalobacter prosperus F5.</title>
        <authorList>
            <person name="Khaleque H.N."/>
            <person name="Ramsay J.P."/>
            <person name="Kaksonen A.H."/>
            <person name="Boxall N.J."/>
            <person name="Watkin E.L.J."/>
        </authorList>
    </citation>
    <scope>NUCLEOTIDE SEQUENCE [LARGE SCALE GENOMIC DNA]</scope>
    <source>
        <strain evidence="9">F5</strain>
    </source>
</reference>
<dbReference type="GO" id="GO:0003908">
    <property type="term" value="F:methylated-DNA-[protein]-cysteine S-methyltransferase activity"/>
    <property type="evidence" value="ECO:0007669"/>
    <property type="project" value="UniProtKB-EC"/>
</dbReference>
<sequence>MSARKKSERKTSNLVGALTLPWGRLGIYARGGDLWGCDWLGDDALPAEGAEDELLAVCREEMHVYLRAPAHRFGLPLPETGSAFQRRVWHALRDIPAGEVRTYGALAHELGSGPRAVAQACRANPWTLIVPCHRVVAANGWGGYAGAVDGRLLEIKRGLLAHEGVAALI</sequence>
<evidence type="ECO:0000256" key="6">
    <source>
        <dbReference type="ARBA" id="ARBA00049348"/>
    </source>
</evidence>
<keyword evidence="9" id="KW-1185">Reference proteome</keyword>
<dbReference type="CDD" id="cd06445">
    <property type="entry name" value="ATase"/>
    <property type="match status" value="1"/>
</dbReference>
<keyword evidence="4" id="KW-0227">DNA damage</keyword>
<evidence type="ECO:0000256" key="2">
    <source>
        <dbReference type="ARBA" id="ARBA00022603"/>
    </source>
</evidence>
<dbReference type="PANTHER" id="PTHR10815:SF13">
    <property type="entry name" value="METHYLATED-DNA--PROTEIN-CYSTEINE METHYLTRANSFERASE"/>
    <property type="match status" value="1"/>
</dbReference>
<dbReference type="InterPro" id="IPR001497">
    <property type="entry name" value="MethylDNA_cys_MeTrfase_AS"/>
</dbReference>
<evidence type="ECO:0000256" key="4">
    <source>
        <dbReference type="ARBA" id="ARBA00022763"/>
    </source>
</evidence>
<dbReference type="NCBIfam" id="TIGR00589">
    <property type="entry name" value="ogt"/>
    <property type="match status" value="1"/>
</dbReference>
<dbReference type="EMBL" id="CP017415">
    <property type="protein sequence ID" value="AOU98565.1"/>
    <property type="molecule type" value="Genomic_DNA"/>
</dbReference>
<dbReference type="SUPFAM" id="SSF46767">
    <property type="entry name" value="Methylated DNA-protein cysteine methyltransferase, C-terminal domain"/>
    <property type="match status" value="1"/>
</dbReference>
<dbReference type="InterPro" id="IPR036388">
    <property type="entry name" value="WH-like_DNA-bd_sf"/>
</dbReference>
<keyword evidence="3" id="KW-0808">Transferase</keyword>
<proteinExistence type="predicted"/>
<comment type="catalytic activity">
    <reaction evidence="6">
        <text>a 6-O-methyl-2'-deoxyguanosine in DNA + L-cysteinyl-[protein] = S-methyl-L-cysteinyl-[protein] + a 2'-deoxyguanosine in DNA</text>
        <dbReference type="Rhea" id="RHEA:24000"/>
        <dbReference type="Rhea" id="RHEA-COMP:10131"/>
        <dbReference type="Rhea" id="RHEA-COMP:10132"/>
        <dbReference type="Rhea" id="RHEA-COMP:11367"/>
        <dbReference type="Rhea" id="RHEA-COMP:11368"/>
        <dbReference type="ChEBI" id="CHEBI:29950"/>
        <dbReference type="ChEBI" id="CHEBI:82612"/>
        <dbReference type="ChEBI" id="CHEBI:85445"/>
        <dbReference type="ChEBI" id="CHEBI:85448"/>
        <dbReference type="EC" id="2.1.1.63"/>
    </reaction>
</comment>
<dbReference type="KEGG" id="aprs:BI364_11905"/>
<name>A0A1D8IQ60_9GAMM</name>
<dbReference type="Gene3D" id="1.10.10.10">
    <property type="entry name" value="Winged helix-like DNA-binding domain superfamily/Winged helix DNA-binding domain"/>
    <property type="match status" value="1"/>
</dbReference>
<evidence type="ECO:0000256" key="5">
    <source>
        <dbReference type="ARBA" id="ARBA00023204"/>
    </source>
</evidence>
<keyword evidence="2" id="KW-0489">Methyltransferase</keyword>
<evidence type="ECO:0000313" key="8">
    <source>
        <dbReference type="EMBL" id="AOU98565.1"/>
    </source>
</evidence>
<organism evidence="8 9">
    <name type="scientific">Acidihalobacter yilgarnensis</name>
    <dbReference type="NCBI Taxonomy" id="2819280"/>
    <lineage>
        <taxon>Bacteria</taxon>
        <taxon>Pseudomonadati</taxon>
        <taxon>Pseudomonadota</taxon>
        <taxon>Gammaproteobacteria</taxon>
        <taxon>Chromatiales</taxon>
        <taxon>Ectothiorhodospiraceae</taxon>
        <taxon>Acidihalobacter</taxon>
    </lineage>
</organism>